<dbReference type="GO" id="GO:0008234">
    <property type="term" value="F:cysteine-type peptidase activity"/>
    <property type="evidence" value="ECO:0007669"/>
    <property type="project" value="UniProtKB-KW"/>
</dbReference>
<dbReference type="SUPFAM" id="SSF54001">
    <property type="entry name" value="Cysteine proteinases"/>
    <property type="match status" value="1"/>
</dbReference>
<dbReference type="OrthoDB" id="9813368at2"/>
<organism evidence="6 7">
    <name type="scientific">Tumebacillus algifaecis</name>
    <dbReference type="NCBI Taxonomy" id="1214604"/>
    <lineage>
        <taxon>Bacteria</taxon>
        <taxon>Bacillati</taxon>
        <taxon>Bacillota</taxon>
        <taxon>Bacilli</taxon>
        <taxon>Bacillales</taxon>
        <taxon>Alicyclobacillaceae</taxon>
        <taxon>Tumebacillus</taxon>
    </lineage>
</organism>
<dbReference type="InterPro" id="IPR002477">
    <property type="entry name" value="Peptidoglycan-bd-like"/>
</dbReference>
<dbReference type="InterPro" id="IPR038765">
    <property type="entry name" value="Papain-like_cys_pep_sf"/>
</dbReference>
<dbReference type="Gene3D" id="1.10.101.10">
    <property type="entry name" value="PGBD-like superfamily/PGBD"/>
    <property type="match status" value="1"/>
</dbReference>
<evidence type="ECO:0000313" key="6">
    <source>
        <dbReference type="EMBL" id="ASS74580.1"/>
    </source>
</evidence>
<dbReference type="InterPro" id="IPR036365">
    <property type="entry name" value="PGBD-like_sf"/>
</dbReference>
<evidence type="ECO:0000313" key="7">
    <source>
        <dbReference type="Proteomes" id="UP000214688"/>
    </source>
</evidence>
<dbReference type="RefSeq" id="WP_094235830.1">
    <property type="nucleotide sequence ID" value="NZ_CP022657.1"/>
</dbReference>
<dbReference type="Pfam" id="PF01471">
    <property type="entry name" value="PG_binding_1"/>
    <property type="match status" value="1"/>
</dbReference>
<reference evidence="6 7" key="1">
    <citation type="journal article" date="2015" name="Int. J. Syst. Evol. Microbiol.">
        <title>Tumebacillus algifaecis sp. nov., isolated from decomposing algal scum.</title>
        <authorList>
            <person name="Wu Y.F."/>
            <person name="Zhang B."/>
            <person name="Xing P."/>
            <person name="Wu Q.L."/>
            <person name="Liu S.J."/>
        </authorList>
    </citation>
    <scope>NUCLEOTIDE SEQUENCE [LARGE SCALE GENOMIC DNA]</scope>
    <source>
        <strain evidence="6 7">THMBR28</strain>
    </source>
</reference>
<dbReference type="GO" id="GO:0006508">
    <property type="term" value="P:proteolysis"/>
    <property type="evidence" value="ECO:0007669"/>
    <property type="project" value="UniProtKB-KW"/>
</dbReference>
<evidence type="ECO:0000256" key="2">
    <source>
        <dbReference type="ARBA" id="ARBA00022670"/>
    </source>
</evidence>
<keyword evidence="4" id="KW-0788">Thiol protease</keyword>
<dbReference type="InterPro" id="IPR036366">
    <property type="entry name" value="PGBDSf"/>
</dbReference>
<dbReference type="PANTHER" id="PTHR47053:SF1">
    <property type="entry name" value="MUREIN DD-ENDOPEPTIDASE MEPH-RELATED"/>
    <property type="match status" value="1"/>
</dbReference>
<dbReference type="KEGG" id="tab:CIG75_05950"/>
<dbReference type="Gene3D" id="3.90.1720.10">
    <property type="entry name" value="endopeptidase domain like (from Nostoc punctiforme)"/>
    <property type="match status" value="1"/>
</dbReference>
<comment type="similarity">
    <text evidence="1">Belongs to the peptidase C40 family.</text>
</comment>
<keyword evidence="2" id="KW-0645">Protease</keyword>
<dbReference type="AlphaFoldDB" id="A0A223CYY4"/>
<dbReference type="PANTHER" id="PTHR47053">
    <property type="entry name" value="MUREIN DD-ENDOPEPTIDASE MEPH-RELATED"/>
    <property type="match status" value="1"/>
</dbReference>
<evidence type="ECO:0000259" key="5">
    <source>
        <dbReference type="PROSITE" id="PS51935"/>
    </source>
</evidence>
<feature type="domain" description="NlpC/P60" evidence="5">
    <location>
        <begin position="117"/>
        <end position="240"/>
    </location>
</feature>
<dbReference type="Pfam" id="PF00877">
    <property type="entry name" value="NLPC_P60"/>
    <property type="match status" value="1"/>
</dbReference>
<dbReference type="Proteomes" id="UP000214688">
    <property type="component" value="Chromosome"/>
</dbReference>
<accession>A0A223CYY4</accession>
<dbReference type="EMBL" id="CP022657">
    <property type="protein sequence ID" value="ASS74580.1"/>
    <property type="molecule type" value="Genomic_DNA"/>
</dbReference>
<dbReference type="PROSITE" id="PS51935">
    <property type="entry name" value="NLPC_P60"/>
    <property type="match status" value="1"/>
</dbReference>
<sequence>MTRFAKRLVGTLLIVSTLVCVGIPEKVQAQMELPQPTETVVSLPNHLQHGLLKQGYSGYAVRQLQTNLKTLGYYKYGKITGYYGTITKQAVRNFQLAYSIHADGVAGSVTTREISHAILKRKMIADTTHYTGIKYVWGGASPSKGFDCSGFVHYMFRKFGVSVPRTTSSGMYKFGRPINRWKLRPGDLVFFAIEGKHISHVGFYLGNNKFISATSSKGIWVYSMNNSFWGPHFVGARRVY</sequence>
<evidence type="ECO:0000256" key="4">
    <source>
        <dbReference type="ARBA" id="ARBA00022807"/>
    </source>
</evidence>
<proteinExistence type="inferred from homology"/>
<evidence type="ECO:0000256" key="1">
    <source>
        <dbReference type="ARBA" id="ARBA00007074"/>
    </source>
</evidence>
<evidence type="ECO:0000256" key="3">
    <source>
        <dbReference type="ARBA" id="ARBA00022801"/>
    </source>
</evidence>
<name>A0A223CYY4_9BACL</name>
<keyword evidence="3" id="KW-0378">Hydrolase</keyword>
<dbReference type="SUPFAM" id="SSF47090">
    <property type="entry name" value="PGBD-like"/>
    <property type="match status" value="1"/>
</dbReference>
<gene>
    <name evidence="6" type="ORF">CIG75_05950</name>
</gene>
<protein>
    <recommendedName>
        <fullName evidence="5">NlpC/P60 domain-containing protein</fullName>
    </recommendedName>
</protein>
<dbReference type="InterPro" id="IPR051202">
    <property type="entry name" value="Peptidase_C40"/>
</dbReference>
<keyword evidence="7" id="KW-1185">Reference proteome</keyword>
<dbReference type="InterPro" id="IPR000064">
    <property type="entry name" value="NLP_P60_dom"/>
</dbReference>